<evidence type="ECO:0000256" key="1">
    <source>
        <dbReference type="SAM" id="MobiDB-lite"/>
    </source>
</evidence>
<dbReference type="KEGG" id="tad:TRIADDRAFT_57989"/>
<feature type="region of interest" description="Disordered" evidence="1">
    <location>
        <begin position="304"/>
        <end position="343"/>
    </location>
</feature>
<dbReference type="RefSeq" id="XP_002113991.1">
    <property type="nucleotide sequence ID" value="XM_002113955.1"/>
</dbReference>
<dbReference type="InParanoid" id="B3S2D9"/>
<dbReference type="GeneID" id="6755523"/>
<dbReference type="Proteomes" id="UP000009022">
    <property type="component" value="Unassembled WGS sequence"/>
</dbReference>
<evidence type="ECO:0000313" key="2">
    <source>
        <dbReference type="EMBL" id="EDV23081.1"/>
    </source>
</evidence>
<dbReference type="AlphaFoldDB" id="B3S2D9"/>
<protein>
    <submittedName>
        <fullName evidence="2">Uncharacterized protein</fullName>
    </submittedName>
</protein>
<dbReference type="PhylomeDB" id="B3S2D9"/>
<dbReference type="CTD" id="6755523"/>
<reference evidence="2 3" key="1">
    <citation type="journal article" date="2008" name="Nature">
        <title>The Trichoplax genome and the nature of placozoans.</title>
        <authorList>
            <person name="Srivastava M."/>
            <person name="Begovic E."/>
            <person name="Chapman J."/>
            <person name="Putnam N.H."/>
            <person name="Hellsten U."/>
            <person name="Kawashima T."/>
            <person name="Kuo A."/>
            <person name="Mitros T."/>
            <person name="Salamov A."/>
            <person name="Carpenter M.L."/>
            <person name="Signorovitch A.Y."/>
            <person name="Moreno M.A."/>
            <person name="Kamm K."/>
            <person name="Grimwood J."/>
            <person name="Schmutz J."/>
            <person name="Shapiro H."/>
            <person name="Grigoriev I.V."/>
            <person name="Buss L.W."/>
            <person name="Schierwater B."/>
            <person name="Dellaporta S.L."/>
            <person name="Rokhsar D.S."/>
        </authorList>
    </citation>
    <scope>NUCLEOTIDE SEQUENCE [LARGE SCALE GENOMIC DNA]</scope>
    <source>
        <strain evidence="2 3">Grell-BS-1999</strain>
    </source>
</reference>
<dbReference type="EMBL" id="DS985247">
    <property type="protein sequence ID" value="EDV23081.1"/>
    <property type="molecule type" value="Genomic_DNA"/>
</dbReference>
<dbReference type="HOGENOM" id="CLU_809696_0_0_1"/>
<organism evidence="2 3">
    <name type="scientific">Trichoplax adhaerens</name>
    <name type="common">Trichoplax reptans</name>
    <dbReference type="NCBI Taxonomy" id="10228"/>
    <lineage>
        <taxon>Eukaryota</taxon>
        <taxon>Metazoa</taxon>
        <taxon>Placozoa</taxon>
        <taxon>Uniplacotomia</taxon>
        <taxon>Trichoplacea</taxon>
        <taxon>Trichoplacidae</taxon>
        <taxon>Trichoplax</taxon>
    </lineage>
</organism>
<keyword evidence="3" id="KW-1185">Reference proteome</keyword>
<feature type="compositionally biased region" description="Polar residues" evidence="1">
    <location>
        <begin position="307"/>
        <end position="324"/>
    </location>
</feature>
<name>B3S2D9_TRIAD</name>
<feature type="compositionally biased region" description="Acidic residues" evidence="1">
    <location>
        <begin position="331"/>
        <end position="343"/>
    </location>
</feature>
<sequence>MDSLCSEYGVATAATGIANRRNKNENQILVRKLQRLEKEVCLASKKMLRDRQEVRFQMLKLKATNSPVMQRQSPLPTIDPSMPLLRPTVHKNDYRDDQINSVPKIVTENSLSYTYKKSPGRNRSESDGILVQKQSHCIATNNQSSVPRRRLESDTRLIQKPSNKLSYKGSPLARRRLLLSQHHNSESDLLQRLCQKPDNIHHSFNDNSSINDQKPDHIHHPFNDNNNTLNHEKVPQAEVKTKVAFTGDNLIFSSKNEFHSERLRRHRQLSKLVLPHINRNQGHLYHDEEEDEYSAMANQLGPLTKAYLSSPSPVSSARRCSSDTFKTDQSDWLDETSSDEESS</sequence>
<proteinExistence type="predicted"/>
<accession>B3S2D9</accession>
<evidence type="ECO:0000313" key="3">
    <source>
        <dbReference type="Proteomes" id="UP000009022"/>
    </source>
</evidence>
<gene>
    <name evidence="2" type="ORF">TRIADDRAFT_57989</name>
</gene>